<evidence type="ECO:0000256" key="3">
    <source>
        <dbReference type="ARBA" id="ARBA00022989"/>
    </source>
</evidence>
<evidence type="ECO:0000256" key="2">
    <source>
        <dbReference type="ARBA" id="ARBA00022692"/>
    </source>
</evidence>
<evidence type="ECO:0008006" key="8">
    <source>
        <dbReference type="Google" id="ProtNLM"/>
    </source>
</evidence>
<proteinExistence type="predicted"/>
<dbReference type="GO" id="GO:0005886">
    <property type="term" value="C:plasma membrane"/>
    <property type="evidence" value="ECO:0007669"/>
    <property type="project" value="TreeGrafter"/>
</dbReference>
<evidence type="ECO:0000256" key="1">
    <source>
        <dbReference type="ARBA" id="ARBA00004141"/>
    </source>
</evidence>
<keyword evidence="7" id="KW-1185">Reference proteome</keyword>
<feature type="transmembrane region" description="Helical" evidence="5">
    <location>
        <begin position="12"/>
        <end position="36"/>
    </location>
</feature>
<dbReference type="AlphaFoldDB" id="A0A4Z1GF10"/>
<comment type="caution">
    <text evidence="6">The sequence shown here is derived from an EMBL/GenBank/DDBJ whole genome shotgun (WGS) entry which is preliminary data.</text>
</comment>
<evidence type="ECO:0000256" key="5">
    <source>
        <dbReference type="SAM" id="Phobius"/>
    </source>
</evidence>
<evidence type="ECO:0000313" key="7">
    <source>
        <dbReference type="Proteomes" id="UP000297814"/>
    </source>
</evidence>
<accession>A0A4Z1GF10</accession>
<keyword evidence="3 5" id="KW-1133">Transmembrane helix</keyword>
<feature type="transmembrane region" description="Helical" evidence="5">
    <location>
        <begin position="48"/>
        <end position="66"/>
    </location>
</feature>
<keyword evidence="2 5" id="KW-0812">Transmembrane</keyword>
<feature type="transmembrane region" description="Helical" evidence="5">
    <location>
        <begin position="78"/>
        <end position="99"/>
    </location>
</feature>
<evidence type="ECO:0000256" key="4">
    <source>
        <dbReference type="ARBA" id="ARBA00023136"/>
    </source>
</evidence>
<protein>
    <recommendedName>
        <fullName evidence="8">Major facilitator superfamily (MFS) profile domain-containing protein</fullName>
    </recommendedName>
</protein>
<dbReference type="EMBL" id="PQXK01000306">
    <property type="protein sequence ID" value="TGO32563.1"/>
    <property type="molecule type" value="Genomic_DNA"/>
</dbReference>
<dbReference type="PANTHER" id="PTHR23501">
    <property type="entry name" value="MAJOR FACILITATOR SUPERFAMILY"/>
    <property type="match status" value="1"/>
</dbReference>
<evidence type="ECO:0000313" key="6">
    <source>
        <dbReference type="EMBL" id="TGO32563.1"/>
    </source>
</evidence>
<sequence length="178" mass="18762">MTNEFHGFSESTWVIAAYLATYTTYTLAVPVGSIVANTIIGKTKIPPIYLLFCGTAIQVLGVGLLLTVPASGIVLGQIHFFEALIAFGIGSSFAIPLVLNPHCIERQYIATVSGAVIQFPMTGSTLGLASVTTALNNHLSGRLPKILDNTQLKSVLSSTAAISSLEEPFKAHVQEVSG</sequence>
<gene>
    <name evidence="6" type="ORF">BHYA_0306g00060</name>
</gene>
<dbReference type="PANTHER" id="PTHR23501:SF43">
    <property type="entry name" value="MULTIDRUG TRANSPORTER, PUTATIVE (AFU_ORTHOLOGUE AFUA_6G03040)-RELATED"/>
    <property type="match status" value="1"/>
</dbReference>
<comment type="subcellular location">
    <subcellularLocation>
        <location evidence="1">Membrane</location>
        <topology evidence="1">Multi-pass membrane protein</topology>
    </subcellularLocation>
</comment>
<organism evidence="6 7">
    <name type="scientific">Botrytis hyacinthi</name>
    <dbReference type="NCBI Taxonomy" id="278943"/>
    <lineage>
        <taxon>Eukaryota</taxon>
        <taxon>Fungi</taxon>
        <taxon>Dikarya</taxon>
        <taxon>Ascomycota</taxon>
        <taxon>Pezizomycotina</taxon>
        <taxon>Leotiomycetes</taxon>
        <taxon>Helotiales</taxon>
        <taxon>Sclerotiniaceae</taxon>
        <taxon>Botrytis</taxon>
    </lineage>
</organism>
<dbReference type="InterPro" id="IPR036259">
    <property type="entry name" value="MFS_trans_sf"/>
</dbReference>
<keyword evidence="4 5" id="KW-0472">Membrane</keyword>
<dbReference type="Proteomes" id="UP000297814">
    <property type="component" value="Unassembled WGS sequence"/>
</dbReference>
<dbReference type="GO" id="GO:0022857">
    <property type="term" value="F:transmembrane transporter activity"/>
    <property type="evidence" value="ECO:0007669"/>
    <property type="project" value="TreeGrafter"/>
</dbReference>
<reference evidence="6 7" key="1">
    <citation type="submission" date="2017-12" db="EMBL/GenBank/DDBJ databases">
        <title>Comparative genomics of Botrytis spp.</title>
        <authorList>
            <person name="Valero-Jimenez C.A."/>
            <person name="Tapia P."/>
            <person name="Veloso J."/>
            <person name="Silva-Moreno E."/>
            <person name="Staats M."/>
            <person name="Valdes J.H."/>
            <person name="Van Kan J.A.L."/>
        </authorList>
    </citation>
    <scope>NUCLEOTIDE SEQUENCE [LARGE SCALE GENOMIC DNA]</scope>
    <source>
        <strain evidence="6 7">Bh0001</strain>
    </source>
</reference>
<name>A0A4Z1GF10_9HELO</name>
<dbReference type="SUPFAM" id="SSF103473">
    <property type="entry name" value="MFS general substrate transporter"/>
    <property type="match status" value="1"/>
</dbReference>